<evidence type="ECO:0000256" key="2">
    <source>
        <dbReference type="ARBA" id="ARBA00000751"/>
    </source>
</evidence>
<evidence type="ECO:0000256" key="1">
    <source>
        <dbReference type="ARBA" id="ARBA00000022"/>
    </source>
</evidence>
<dbReference type="CDD" id="cd15457">
    <property type="entry name" value="NADAR"/>
    <property type="match status" value="1"/>
</dbReference>
<keyword evidence="5" id="KW-1185">Reference proteome</keyword>
<comment type="caution">
    <text evidence="4">The sequence shown here is derived from an EMBL/GenBank/DDBJ whole genome shotgun (WGS) entry which is preliminary data.</text>
</comment>
<dbReference type="InterPro" id="IPR012816">
    <property type="entry name" value="NADAR"/>
</dbReference>
<dbReference type="Pfam" id="PF08719">
    <property type="entry name" value="NADAR"/>
    <property type="match status" value="1"/>
</dbReference>
<comment type="catalytic activity">
    <reaction evidence="2">
        <text>2,5-diamino-6-hydroxy-4-(5-phosphoribosylamino)-pyrimidine + H2O = 2,5,6-triamino-4-hydroxypyrimidine + D-ribose 5-phosphate</text>
        <dbReference type="Rhea" id="RHEA:23436"/>
        <dbReference type="ChEBI" id="CHEBI:15377"/>
        <dbReference type="ChEBI" id="CHEBI:58614"/>
        <dbReference type="ChEBI" id="CHEBI:78346"/>
        <dbReference type="ChEBI" id="CHEBI:137796"/>
    </reaction>
</comment>
<dbReference type="Proteomes" id="UP000308744">
    <property type="component" value="Unassembled WGS sequence"/>
</dbReference>
<gene>
    <name evidence="4" type="ORF">FC756_19375</name>
</gene>
<dbReference type="Gene3D" id="1.10.357.40">
    <property type="entry name" value="YbiA-like"/>
    <property type="match status" value="1"/>
</dbReference>
<dbReference type="RefSeq" id="WP_107897729.1">
    <property type="nucleotide sequence ID" value="NZ_PYWM01000054.1"/>
</dbReference>
<accession>A0A4U2YLC8</accession>
<proteinExistence type="predicted"/>
<dbReference type="InterPro" id="IPR037238">
    <property type="entry name" value="YbiA-like_sf"/>
</dbReference>
<evidence type="ECO:0000313" key="4">
    <source>
        <dbReference type="EMBL" id="TKI62027.1"/>
    </source>
</evidence>
<organism evidence="4 5">
    <name type="scientific">Lysinibacillus mangiferihumi</name>
    <dbReference type="NCBI Taxonomy" id="1130819"/>
    <lineage>
        <taxon>Bacteria</taxon>
        <taxon>Bacillati</taxon>
        <taxon>Bacillota</taxon>
        <taxon>Bacilli</taxon>
        <taxon>Bacillales</taxon>
        <taxon>Bacillaceae</taxon>
        <taxon>Lysinibacillus</taxon>
    </lineage>
</organism>
<comment type="catalytic activity">
    <reaction evidence="1">
        <text>5-amino-6-(5-phospho-D-ribosylamino)uracil + H2O = 5,6-diaminouracil + D-ribose 5-phosphate</text>
        <dbReference type="Rhea" id="RHEA:55020"/>
        <dbReference type="ChEBI" id="CHEBI:15377"/>
        <dbReference type="ChEBI" id="CHEBI:46252"/>
        <dbReference type="ChEBI" id="CHEBI:58453"/>
        <dbReference type="ChEBI" id="CHEBI:78346"/>
    </reaction>
</comment>
<name>A0A4U2YLC8_9BACI</name>
<evidence type="ECO:0000259" key="3">
    <source>
        <dbReference type="Pfam" id="PF08719"/>
    </source>
</evidence>
<dbReference type="AlphaFoldDB" id="A0A4U2YLC8"/>
<sequence>MGIYFYNVNEEYGCFSNFSPHGFELDGFFWETSEHYFQAQKFVGTELEERIRISLSPMEAAKMGRDRRNQPRGDWEEVKDSIMKKAVLKKFCTHKDIQAILLSTEDKVIVEKTSNDYYWGCGNDGSGKNMLGKILMEVRELIKNYNNCVQPIIQCNDVVRY</sequence>
<reference evidence="4 5" key="1">
    <citation type="submission" date="2019-04" db="EMBL/GenBank/DDBJ databases">
        <title>Lysinibacillus genome sequencing.</title>
        <authorList>
            <person name="Dunlap C."/>
        </authorList>
    </citation>
    <scope>NUCLEOTIDE SEQUENCE [LARGE SCALE GENOMIC DNA]</scope>
    <source>
        <strain evidence="4 5">CCTCC AB 2010389</strain>
    </source>
</reference>
<dbReference type="EMBL" id="SZPU01000079">
    <property type="protein sequence ID" value="TKI62027.1"/>
    <property type="molecule type" value="Genomic_DNA"/>
</dbReference>
<dbReference type="NCBIfam" id="TIGR02464">
    <property type="entry name" value="ribofla_fusion"/>
    <property type="match status" value="1"/>
</dbReference>
<dbReference type="SUPFAM" id="SSF143990">
    <property type="entry name" value="YbiA-like"/>
    <property type="match status" value="1"/>
</dbReference>
<feature type="domain" description="NADAR" evidence="3">
    <location>
        <begin position="4"/>
        <end position="142"/>
    </location>
</feature>
<evidence type="ECO:0000313" key="5">
    <source>
        <dbReference type="Proteomes" id="UP000308744"/>
    </source>
</evidence>
<protein>
    <submittedName>
        <fullName evidence="4">NADAR family protein</fullName>
    </submittedName>
</protein>